<dbReference type="SUPFAM" id="SSF81606">
    <property type="entry name" value="PP2C-like"/>
    <property type="match status" value="1"/>
</dbReference>
<accession>A0BNE1</accession>
<evidence type="ECO:0000313" key="1">
    <source>
        <dbReference type="EMBL" id="CAK60058.1"/>
    </source>
</evidence>
<dbReference type="EMBL" id="CT868006">
    <property type="protein sequence ID" value="CAK60058.1"/>
    <property type="molecule type" value="Genomic_DNA"/>
</dbReference>
<sequence>MGVLLILNIRFLSNEWVIETVYEYYRKDDTQGACQRLIQAAREAWQREDEVIDDITVVIAFIK</sequence>
<evidence type="ECO:0000313" key="2">
    <source>
        <dbReference type="Proteomes" id="UP000000600"/>
    </source>
</evidence>
<evidence type="ECO:0008006" key="3">
    <source>
        <dbReference type="Google" id="ProtNLM"/>
    </source>
</evidence>
<dbReference type="KEGG" id="ptm:GSPATT00030696001"/>
<name>A0BNE1_PARTE</name>
<dbReference type="HOGENOM" id="CLU_2890607_0_0_1"/>
<dbReference type="GeneID" id="5013240"/>
<dbReference type="STRING" id="5888.A0BNE1"/>
<dbReference type="Proteomes" id="UP000000600">
    <property type="component" value="Unassembled WGS sequence"/>
</dbReference>
<dbReference type="InParanoid" id="A0BNE1"/>
<gene>
    <name evidence="1" type="ORF">GSPATT00030696001</name>
</gene>
<dbReference type="InterPro" id="IPR036457">
    <property type="entry name" value="PPM-type-like_dom_sf"/>
</dbReference>
<reference evidence="1 2" key="1">
    <citation type="journal article" date="2006" name="Nature">
        <title>Global trends of whole-genome duplications revealed by the ciliate Paramecium tetraurelia.</title>
        <authorList>
            <consortium name="Genoscope"/>
            <person name="Aury J.-M."/>
            <person name="Jaillon O."/>
            <person name="Duret L."/>
            <person name="Noel B."/>
            <person name="Jubin C."/>
            <person name="Porcel B.M."/>
            <person name="Segurens B."/>
            <person name="Daubin V."/>
            <person name="Anthouard V."/>
            <person name="Aiach N."/>
            <person name="Arnaiz O."/>
            <person name="Billaut A."/>
            <person name="Beisson J."/>
            <person name="Blanc I."/>
            <person name="Bouhouche K."/>
            <person name="Camara F."/>
            <person name="Duharcourt S."/>
            <person name="Guigo R."/>
            <person name="Gogendeau D."/>
            <person name="Katinka M."/>
            <person name="Keller A.-M."/>
            <person name="Kissmehl R."/>
            <person name="Klotz C."/>
            <person name="Koll F."/>
            <person name="Le Moue A."/>
            <person name="Lepere C."/>
            <person name="Malinsky S."/>
            <person name="Nowacki M."/>
            <person name="Nowak J.K."/>
            <person name="Plattner H."/>
            <person name="Poulain J."/>
            <person name="Ruiz F."/>
            <person name="Serrano V."/>
            <person name="Zagulski M."/>
            <person name="Dessen P."/>
            <person name="Betermier M."/>
            <person name="Weissenbach J."/>
            <person name="Scarpelli C."/>
            <person name="Schachter V."/>
            <person name="Sperling L."/>
            <person name="Meyer E."/>
            <person name="Cohen J."/>
            <person name="Wincker P."/>
        </authorList>
    </citation>
    <scope>NUCLEOTIDE SEQUENCE [LARGE SCALE GENOMIC DNA]</scope>
    <source>
        <strain evidence="1 2">Stock d4-2</strain>
    </source>
</reference>
<keyword evidence="2" id="KW-1185">Reference proteome</keyword>
<protein>
    <recommendedName>
        <fullName evidence="3">PPM-type phosphatase domain-containing protein</fullName>
    </recommendedName>
</protein>
<dbReference type="OrthoDB" id="10264738at2759"/>
<organism evidence="1 2">
    <name type="scientific">Paramecium tetraurelia</name>
    <dbReference type="NCBI Taxonomy" id="5888"/>
    <lineage>
        <taxon>Eukaryota</taxon>
        <taxon>Sar</taxon>
        <taxon>Alveolata</taxon>
        <taxon>Ciliophora</taxon>
        <taxon>Intramacronucleata</taxon>
        <taxon>Oligohymenophorea</taxon>
        <taxon>Peniculida</taxon>
        <taxon>Parameciidae</taxon>
        <taxon>Paramecium</taxon>
    </lineage>
</organism>
<proteinExistence type="predicted"/>
<dbReference type="Gene3D" id="3.60.40.10">
    <property type="entry name" value="PPM-type phosphatase domain"/>
    <property type="match status" value="1"/>
</dbReference>
<dbReference type="RefSeq" id="XP_001427456.1">
    <property type="nucleotide sequence ID" value="XM_001427419.1"/>
</dbReference>
<dbReference type="AlphaFoldDB" id="A0BNE1"/>